<sequence length="375" mass="41833">MQLSSKSNIEGIVEESYLLREDGFTVHEFAVNEKIGKVAVLRRLDKKGTQDVRGLSKIEFYTFVDMPRMFLDKEVYIQETLVESVATQDVRGLSKIEFYTFIDMPRMFLDKEVYIQETLVESVAWIGQSTLTCSCLDGSIIALSPFSTFKKRFQISATPFWCSTTYSKDEIAAGTDSGTILMMKQNIIEKDEIAAGTDSGTILMMKQNIIEKGNGQTSEELVVSRKFEVGTDQRPMAIAASKKMEKIAVGCLDKVFIIPVSATGGKVIPIQMPRENRRATIAWCLAFLKHNLFIGDSRGNVNIYDSRNGAAVKIVPSHESAILALSTDDKCVYAAGVDYRIQVFGAVENETDFKNIGQRMIHENDVKAMAVCNGW</sequence>
<accession>A0AC34Q7I4</accession>
<proteinExistence type="predicted"/>
<dbReference type="Proteomes" id="UP000887576">
    <property type="component" value="Unplaced"/>
</dbReference>
<name>A0AC34Q7I4_9BILA</name>
<reference evidence="2" key="1">
    <citation type="submission" date="2022-11" db="UniProtKB">
        <authorList>
            <consortium name="WormBaseParasite"/>
        </authorList>
    </citation>
    <scope>IDENTIFICATION</scope>
</reference>
<dbReference type="WBParaSite" id="JU765_v2.g1372.t1">
    <property type="protein sequence ID" value="JU765_v2.g1372.t1"/>
    <property type="gene ID" value="JU765_v2.g1372"/>
</dbReference>
<organism evidence="1 2">
    <name type="scientific">Panagrolaimus sp. JU765</name>
    <dbReference type="NCBI Taxonomy" id="591449"/>
    <lineage>
        <taxon>Eukaryota</taxon>
        <taxon>Metazoa</taxon>
        <taxon>Ecdysozoa</taxon>
        <taxon>Nematoda</taxon>
        <taxon>Chromadorea</taxon>
        <taxon>Rhabditida</taxon>
        <taxon>Tylenchina</taxon>
        <taxon>Panagrolaimomorpha</taxon>
        <taxon>Panagrolaimoidea</taxon>
        <taxon>Panagrolaimidae</taxon>
        <taxon>Panagrolaimus</taxon>
    </lineage>
</organism>
<protein>
    <submittedName>
        <fullName evidence="2">Uncharacterized protein</fullName>
    </submittedName>
</protein>
<evidence type="ECO:0000313" key="1">
    <source>
        <dbReference type="Proteomes" id="UP000887576"/>
    </source>
</evidence>
<evidence type="ECO:0000313" key="2">
    <source>
        <dbReference type="WBParaSite" id="JU765_v2.g1372.t1"/>
    </source>
</evidence>